<dbReference type="AlphaFoldDB" id="A0A8H4K342"/>
<keyword evidence="3" id="KW-1185">Reference proteome</keyword>
<sequence>MIRFAIARQQDTKALENFAKKLCSFAMDPTLDIGRWFKRRRSRERKYGPHYQHRSASYRQDLAGRIWWKSIGSPLPLYFGVVIKIFQQRAWPFFDDDHHYPEDTVVQPVFPNKNDLYYMEEERENEISCLFDPGPVTKARMERTMSEFRRSQKWQDKMKQRQRQGNDSSTEFSLPKIPIGNHEVSLPAIEDREQLLAWSSRGVVQWDVSEEAYVLVKE</sequence>
<evidence type="ECO:0000313" key="3">
    <source>
        <dbReference type="Proteomes" id="UP000536711"/>
    </source>
</evidence>
<dbReference type="Proteomes" id="UP000536711">
    <property type="component" value="Unassembled WGS sequence"/>
</dbReference>
<organism evidence="2 3">
    <name type="scientific">Fusarium acutatum</name>
    <dbReference type="NCBI Taxonomy" id="78861"/>
    <lineage>
        <taxon>Eukaryota</taxon>
        <taxon>Fungi</taxon>
        <taxon>Dikarya</taxon>
        <taxon>Ascomycota</taxon>
        <taxon>Pezizomycotina</taxon>
        <taxon>Sordariomycetes</taxon>
        <taxon>Hypocreomycetidae</taxon>
        <taxon>Hypocreales</taxon>
        <taxon>Nectriaceae</taxon>
        <taxon>Fusarium</taxon>
        <taxon>Fusarium fujikuroi species complex</taxon>
    </lineage>
</organism>
<name>A0A8H4K342_9HYPO</name>
<feature type="compositionally biased region" description="Polar residues" evidence="1">
    <location>
        <begin position="163"/>
        <end position="172"/>
    </location>
</feature>
<accession>A0A8H4K342</accession>
<dbReference type="EMBL" id="JAADJF010000038">
    <property type="protein sequence ID" value="KAF4442691.1"/>
    <property type="molecule type" value="Genomic_DNA"/>
</dbReference>
<feature type="region of interest" description="Disordered" evidence="1">
    <location>
        <begin position="150"/>
        <end position="174"/>
    </location>
</feature>
<reference evidence="2 3" key="1">
    <citation type="submission" date="2020-01" db="EMBL/GenBank/DDBJ databases">
        <title>Identification and distribution of gene clusters putatively required for synthesis of sphingolipid metabolism inhibitors in phylogenetically diverse species of the filamentous fungus Fusarium.</title>
        <authorList>
            <person name="Kim H.-S."/>
            <person name="Busman M."/>
            <person name="Brown D.W."/>
            <person name="Divon H."/>
            <person name="Uhlig S."/>
            <person name="Proctor R.H."/>
        </authorList>
    </citation>
    <scope>NUCLEOTIDE SEQUENCE [LARGE SCALE GENOMIC DNA]</scope>
    <source>
        <strain evidence="2 3">NRRL 13308</strain>
    </source>
</reference>
<protein>
    <submittedName>
        <fullName evidence="2">Uncharacterized protein</fullName>
    </submittedName>
</protein>
<comment type="caution">
    <text evidence="2">The sequence shown here is derived from an EMBL/GenBank/DDBJ whole genome shotgun (WGS) entry which is preliminary data.</text>
</comment>
<dbReference type="OrthoDB" id="4636359at2759"/>
<evidence type="ECO:0000256" key="1">
    <source>
        <dbReference type="SAM" id="MobiDB-lite"/>
    </source>
</evidence>
<proteinExistence type="predicted"/>
<evidence type="ECO:0000313" key="2">
    <source>
        <dbReference type="EMBL" id="KAF4442691.1"/>
    </source>
</evidence>
<feature type="compositionally biased region" description="Basic and acidic residues" evidence="1">
    <location>
        <begin position="150"/>
        <end position="159"/>
    </location>
</feature>
<gene>
    <name evidence="2" type="ORF">FACUT_1854</name>
</gene>